<sequence>MTADIALVLGASASGKSRLIRRVLEIAHAGGVLRDVRCAQRFTTRATRVAESLPGENEFLESEEFRRRVSCGEIDIDWSRQVTADRANWYGFSLGPQLDLPGLVLLSANNYLDWEANPLLSELRVEGRLVVVRVYAARETREARLRERRPLSPTTSSTRGFRTSRVSCSQVPTISSPMTRNSSTVRLGSS</sequence>
<dbReference type="EMBL" id="JADKGK010000009">
    <property type="protein sequence ID" value="MBL0003085.1"/>
    <property type="molecule type" value="Genomic_DNA"/>
</dbReference>
<protein>
    <recommendedName>
        <fullName evidence="4">Guanylate kinase-like domain-containing protein</fullName>
    </recommendedName>
</protein>
<reference evidence="2" key="1">
    <citation type="submission" date="2020-10" db="EMBL/GenBank/DDBJ databases">
        <title>Connecting structure to function with the recovery of over 1000 high-quality activated sludge metagenome-assembled genomes encoding full-length rRNA genes using long-read sequencing.</title>
        <authorList>
            <person name="Singleton C.M."/>
            <person name="Petriglieri F."/>
            <person name="Kristensen J.M."/>
            <person name="Kirkegaard R.H."/>
            <person name="Michaelsen T.Y."/>
            <person name="Andersen M.H."/>
            <person name="Karst S.M."/>
            <person name="Dueholm M.S."/>
            <person name="Nielsen P.H."/>
            <person name="Albertsen M."/>
        </authorList>
    </citation>
    <scope>NUCLEOTIDE SEQUENCE</scope>
    <source>
        <strain evidence="2">Ribe_18-Q3-R11-54_MAXAC.001</strain>
    </source>
</reference>
<name>A0A9D7T7X2_9MICO</name>
<evidence type="ECO:0000256" key="1">
    <source>
        <dbReference type="SAM" id="MobiDB-lite"/>
    </source>
</evidence>
<evidence type="ECO:0000313" key="2">
    <source>
        <dbReference type="EMBL" id="MBL0003085.1"/>
    </source>
</evidence>
<comment type="caution">
    <text evidence="2">The sequence shown here is derived from an EMBL/GenBank/DDBJ whole genome shotgun (WGS) entry which is preliminary data.</text>
</comment>
<feature type="region of interest" description="Disordered" evidence="1">
    <location>
        <begin position="146"/>
        <end position="190"/>
    </location>
</feature>
<dbReference type="InterPro" id="IPR027417">
    <property type="entry name" value="P-loop_NTPase"/>
</dbReference>
<dbReference type="SUPFAM" id="SSF52540">
    <property type="entry name" value="P-loop containing nucleoside triphosphate hydrolases"/>
    <property type="match status" value="1"/>
</dbReference>
<accession>A0A9D7T7X2</accession>
<organism evidence="2 3">
    <name type="scientific">Candidatus Phosphoribacter hodrii</name>
    <dbReference type="NCBI Taxonomy" id="2953743"/>
    <lineage>
        <taxon>Bacteria</taxon>
        <taxon>Bacillati</taxon>
        <taxon>Actinomycetota</taxon>
        <taxon>Actinomycetes</taxon>
        <taxon>Micrococcales</taxon>
        <taxon>Dermatophilaceae</taxon>
        <taxon>Candidatus Phosphoribacter</taxon>
    </lineage>
</organism>
<dbReference type="Proteomes" id="UP000886632">
    <property type="component" value="Unassembled WGS sequence"/>
</dbReference>
<evidence type="ECO:0008006" key="4">
    <source>
        <dbReference type="Google" id="ProtNLM"/>
    </source>
</evidence>
<evidence type="ECO:0000313" key="3">
    <source>
        <dbReference type="Proteomes" id="UP000886632"/>
    </source>
</evidence>
<feature type="compositionally biased region" description="Low complexity" evidence="1">
    <location>
        <begin position="152"/>
        <end position="167"/>
    </location>
</feature>
<proteinExistence type="predicted"/>
<feature type="compositionally biased region" description="Polar residues" evidence="1">
    <location>
        <begin position="168"/>
        <end position="190"/>
    </location>
</feature>
<gene>
    <name evidence="2" type="ORF">IPP00_03550</name>
</gene>
<dbReference type="AlphaFoldDB" id="A0A9D7T7X2"/>